<feature type="binding site" evidence="1">
    <location>
        <position position="36"/>
    </location>
    <ligand>
        <name>Mg(2+)</name>
        <dbReference type="ChEBI" id="CHEBI:18420"/>
        <label>1</label>
    </ligand>
</feature>
<dbReference type="RefSeq" id="WP_124752542.1">
    <property type="nucleotide sequence ID" value="NZ_RQYS01000072.1"/>
</dbReference>
<dbReference type="Pfam" id="PF03747">
    <property type="entry name" value="ADP_ribosyl_GH"/>
    <property type="match status" value="1"/>
</dbReference>
<accession>A0A3P1XGI0</accession>
<keyword evidence="1" id="KW-0479">Metal-binding</keyword>
<organism evidence="2 3">
    <name type="scientific">Tannerella forsythia</name>
    <name type="common">Bacteroides forsythus</name>
    <dbReference type="NCBI Taxonomy" id="28112"/>
    <lineage>
        <taxon>Bacteria</taxon>
        <taxon>Pseudomonadati</taxon>
        <taxon>Bacteroidota</taxon>
        <taxon>Bacteroidia</taxon>
        <taxon>Bacteroidales</taxon>
        <taxon>Tannerellaceae</taxon>
        <taxon>Tannerella</taxon>
    </lineage>
</organism>
<feature type="binding site" evidence="1">
    <location>
        <position position="211"/>
    </location>
    <ligand>
        <name>Mg(2+)</name>
        <dbReference type="ChEBI" id="CHEBI:18420"/>
        <label>1</label>
    </ligand>
</feature>
<name>A0A3P1XGI0_TANFO</name>
<feature type="binding site" evidence="1">
    <location>
        <position position="212"/>
    </location>
    <ligand>
        <name>Mg(2+)</name>
        <dbReference type="ChEBI" id="CHEBI:18420"/>
        <label>1</label>
    </ligand>
</feature>
<comment type="caution">
    <text evidence="2">The sequence shown here is derived from an EMBL/GenBank/DDBJ whole genome shotgun (WGS) entry which is preliminary data.</text>
</comment>
<dbReference type="GO" id="GO:0016787">
    <property type="term" value="F:hydrolase activity"/>
    <property type="evidence" value="ECO:0007669"/>
    <property type="project" value="UniProtKB-KW"/>
</dbReference>
<dbReference type="Gene3D" id="1.10.4080.10">
    <property type="entry name" value="ADP-ribosylation/Crystallin J1"/>
    <property type="match status" value="1"/>
</dbReference>
<dbReference type="InterPro" id="IPR036705">
    <property type="entry name" value="Ribosyl_crysJ1_sf"/>
</dbReference>
<sequence>MLGAIIGDIVGSRFEFNNTNQTNFTLFTPDCNFTDDTICTVAVADALLNGSDFGDTIHRWCRKYPYPTGGYGGSFARWVHSDIPKPYNSFGNGSAMRVSPCGWLPTRQDVLSHARRSAECTHNHPEGIKGAMCIADCIYHARVGADKSEMVALVTKEYTYPLDMTCHEIRKINTFNETCQVTVPQAIVCFVESTDFESAIRLAVSIGGDSDTIAAMTGSIAEAYYGIPQNIERKALSLLTPEMQEVIAPFKQRYKKKT</sequence>
<dbReference type="GO" id="GO:0046872">
    <property type="term" value="F:metal ion binding"/>
    <property type="evidence" value="ECO:0007669"/>
    <property type="project" value="UniProtKB-KW"/>
</dbReference>
<evidence type="ECO:0000313" key="3">
    <source>
        <dbReference type="Proteomes" id="UP000278609"/>
    </source>
</evidence>
<dbReference type="PANTHER" id="PTHR16222">
    <property type="entry name" value="ADP-RIBOSYLGLYCOHYDROLASE"/>
    <property type="match status" value="1"/>
</dbReference>
<reference evidence="2 3" key="1">
    <citation type="submission" date="2018-11" db="EMBL/GenBank/DDBJ databases">
        <title>Genomes From Bacteria Associated with the Canine Oral Cavity: a Test Case for Automated Genome-Based Taxonomic Assignment.</title>
        <authorList>
            <person name="Coil D.A."/>
            <person name="Jospin G."/>
            <person name="Darling A.E."/>
            <person name="Wallis C."/>
            <person name="Davis I.J."/>
            <person name="Harris S."/>
            <person name="Eisen J.A."/>
            <person name="Holcombe L.J."/>
            <person name="O'Flynn C."/>
        </authorList>
    </citation>
    <scope>NUCLEOTIDE SEQUENCE [LARGE SCALE GENOMIC DNA]</scope>
    <source>
        <strain evidence="2 3">OH2617_COT-023</strain>
    </source>
</reference>
<dbReference type="InterPro" id="IPR050792">
    <property type="entry name" value="ADP-ribosylglycohydrolase"/>
</dbReference>
<dbReference type="InterPro" id="IPR005502">
    <property type="entry name" value="Ribosyl_crysJ1"/>
</dbReference>
<feature type="binding site" evidence="1">
    <location>
        <position position="209"/>
    </location>
    <ligand>
        <name>Mg(2+)</name>
        <dbReference type="ChEBI" id="CHEBI:18420"/>
        <label>1</label>
    </ligand>
</feature>
<dbReference type="PANTHER" id="PTHR16222:SF12">
    <property type="entry name" value="ADP-RIBOSYLGLYCOHYDROLASE-RELATED"/>
    <property type="match status" value="1"/>
</dbReference>
<keyword evidence="2" id="KW-0378">Hydrolase</keyword>
<dbReference type="AlphaFoldDB" id="A0A3P1XGI0"/>
<dbReference type="Proteomes" id="UP000278609">
    <property type="component" value="Unassembled WGS sequence"/>
</dbReference>
<protein>
    <submittedName>
        <fullName evidence="2">ADP-ribosylglycohydrolase</fullName>
    </submittedName>
</protein>
<gene>
    <name evidence="2" type="ORF">EII40_12505</name>
</gene>
<comment type="cofactor">
    <cofactor evidence="1">
        <name>Mg(2+)</name>
        <dbReference type="ChEBI" id="CHEBI:18420"/>
    </cofactor>
    <text evidence="1">Binds 2 magnesium ions per subunit.</text>
</comment>
<proteinExistence type="predicted"/>
<dbReference type="OrthoDB" id="9798107at2"/>
<keyword evidence="1" id="KW-0460">Magnesium</keyword>
<evidence type="ECO:0000256" key="1">
    <source>
        <dbReference type="PIRSR" id="PIRSR605502-1"/>
    </source>
</evidence>
<feature type="binding site" evidence="1">
    <location>
        <position position="35"/>
    </location>
    <ligand>
        <name>Mg(2+)</name>
        <dbReference type="ChEBI" id="CHEBI:18420"/>
        <label>1</label>
    </ligand>
</feature>
<dbReference type="SUPFAM" id="SSF101478">
    <property type="entry name" value="ADP-ribosylglycohydrolase"/>
    <property type="match status" value="1"/>
</dbReference>
<feature type="binding site" evidence="1">
    <location>
        <position position="34"/>
    </location>
    <ligand>
        <name>Mg(2+)</name>
        <dbReference type="ChEBI" id="CHEBI:18420"/>
        <label>1</label>
    </ligand>
</feature>
<evidence type="ECO:0000313" key="2">
    <source>
        <dbReference type="EMBL" id="RRD57912.1"/>
    </source>
</evidence>
<dbReference type="EMBL" id="RQYS01000072">
    <property type="protein sequence ID" value="RRD57912.1"/>
    <property type="molecule type" value="Genomic_DNA"/>
</dbReference>